<keyword evidence="12" id="KW-1185">Reference proteome</keyword>
<dbReference type="CDD" id="cd02023">
    <property type="entry name" value="UMPK"/>
    <property type="match status" value="1"/>
</dbReference>
<dbReference type="NCBIfam" id="TIGR00235">
    <property type="entry name" value="udk"/>
    <property type="match status" value="1"/>
</dbReference>
<comment type="catalytic activity">
    <reaction evidence="7">
        <text>uridine + ATP = UMP + ADP + H(+)</text>
        <dbReference type="Rhea" id="RHEA:16825"/>
        <dbReference type="ChEBI" id="CHEBI:15378"/>
        <dbReference type="ChEBI" id="CHEBI:16704"/>
        <dbReference type="ChEBI" id="CHEBI:30616"/>
        <dbReference type="ChEBI" id="CHEBI:57865"/>
        <dbReference type="ChEBI" id="CHEBI:456216"/>
        <dbReference type="EC" id="2.7.1.48"/>
    </reaction>
</comment>
<organism evidence="11 12">
    <name type="scientific">Dioszegia hungarica</name>
    <dbReference type="NCBI Taxonomy" id="4972"/>
    <lineage>
        <taxon>Eukaryota</taxon>
        <taxon>Fungi</taxon>
        <taxon>Dikarya</taxon>
        <taxon>Basidiomycota</taxon>
        <taxon>Agaricomycotina</taxon>
        <taxon>Tremellomycetes</taxon>
        <taxon>Tremellales</taxon>
        <taxon>Bulleribasidiaceae</taxon>
        <taxon>Dioszegia</taxon>
    </lineage>
</organism>
<dbReference type="Pfam" id="PF14681">
    <property type="entry name" value="UPRTase"/>
    <property type="match status" value="1"/>
</dbReference>
<keyword evidence="11" id="KW-0328">Glycosyltransferase</keyword>
<evidence type="ECO:0000313" key="12">
    <source>
        <dbReference type="Proteomes" id="UP001164286"/>
    </source>
</evidence>
<dbReference type="Gene3D" id="3.40.50.300">
    <property type="entry name" value="P-loop containing nucleotide triphosphate hydrolases"/>
    <property type="match status" value="1"/>
</dbReference>
<comment type="pathway">
    <text evidence="1 7">Pyrimidine metabolism; UMP biosynthesis via salvage pathway; UMP from uridine: step 1/1.</text>
</comment>
<proteinExistence type="inferred from homology"/>
<reference evidence="11" key="1">
    <citation type="journal article" date="2022" name="G3 (Bethesda)">
        <title>High quality genome of the basidiomycete yeast Dioszegia hungarica PDD-24b-2 isolated from cloud water.</title>
        <authorList>
            <person name="Jarrige D."/>
            <person name="Haridas S."/>
            <person name="Bleykasten-Grosshans C."/>
            <person name="Joly M."/>
            <person name="Nadalig T."/>
            <person name="Sancelme M."/>
            <person name="Vuilleumier S."/>
            <person name="Grigoriev I.V."/>
            <person name="Amato P."/>
            <person name="Bringel F."/>
        </authorList>
    </citation>
    <scope>NUCLEOTIDE SEQUENCE</scope>
    <source>
        <strain evidence="11">PDD-24b-2</strain>
    </source>
</reference>
<evidence type="ECO:0000256" key="2">
    <source>
        <dbReference type="ARBA" id="ARBA00005408"/>
    </source>
</evidence>
<dbReference type="NCBIfam" id="NF004018">
    <property type="entry name" value="PRK05480.1"/>
    <property type="match status" value="1"/>
</dbReference>
<dbReference type="CDD" id="cd06223">
    <property type="entry name" value="PRTases_typeI"/>
    <property type="match status" value="1"/>
</dbReference>
<dbReference type="GO" id="GO:0004849">
    <property type="term" value="F:uridine kinase activity"/>
    <property type="evidence" value="ECO:0007669"/>
    <property type="project" value="UniProtKB-EC"/>
</dbReference>
<dbReference type="InterPro" id="IPR029057">
    <property type="entry name" value="PRTase-like"/>
</dbReference>
<comment type="caution">
    <text evidence="11">The sequence shown here is derived from an EMBL/GenBank/DDBJ whole genome shotgun (WGS) entry which is preliminary data.</text>
</comment>
<evidence type="ECO:0000256" key="6">
    <source>
        <dbReference type="ARBA" id="ARBA00022840"/>
    </source>
</evidence>
<evidence type="ECO:0000256" key="8">
    <source>
        <dbReference type="SAM" id="MobiDB-lite"/>
    </source>
</evidence>
<keyword evidence="3 7" id="KW-0808">Transferase</keyword>
<dbReference type="GO" id="GO:0005524">
    <property type="term" value="F:ATP binding"/>
    <property type="evidence" value="ECO:0007669"/>
    <property type="project" value="UniProtKB-KW"/>
</dbReference>
<dbReference type="PRINTS" id="PR00988">
    <property type="entry name" value="URIDINKINASE"/>
</dbReference>
<protein>
    <recommendedName>
        <fullName evidence="7">Uridine kinase</fullName>
        <ecNumber evidence="7">2.7.1.48</ecNumber>
    </recommendedName>
</protein>
<evidence type="ECO:0000256" key="3">
    <source>
        <dbReference type="ARBA" id="ARBA00022679"/>
    </source>
</evidence>
<evidence type="ECO:0000313" key="11">
    <source>
        <dbReference type="EMBL" id="KAI9637678.1"/>
    </source>
</evidence>
<dbReference type="EMBL" id="JAKWFO010000004">
    <property type="protein sequence ID" value="KAI9637678.1"/>
    <property type="molecule type" value="Genomic_DNA"/>
</dbReference>
<dbReference type="InterPro" id="IPR000836">
    <property type="entry name" value="PRTase_dom"/>
</dbReference>
<feature type="domain" description="Phosphoribulokinase/uridine kinase" evidence="9">
    <location>
        <begin position="64"/>
        <end position="247"/>
    </location>
</feature>
<dbReference type="EC" id="2.7.1.48" evidence="7"/>
<dbReference type="FunFam" id="3.40.50.2020:FF:000010">
    <property type="entry name" value="Uridine-cytidine kinase"/>
    <property type="match status" value="1"/>
</dbReference>
<name>A0AA38LWF8_9TREE</name>
<feature type="compositionally biased region" description="Basic and acidic residues" evidence="8">
    <location>
        <begin position="535"/>
        <end position="581"/>
    </location>
</feature>
<evidence type="ECO:0000256" key="4">
    <source>
        <dbReference type="ARBA" id="ARBA00022741"/>
    </source>
</evidence>
<dbReference type="SUPFAM" id="SSF52540">
    <property type="entry name" value="P-loop containing nucleoside triphosphate hydrolases"/>
    <property type="match status" value="1"/>
</dbReference>
<evidence type="ECO:0000256" key="5">
    <source>
        <dbReference type="ARBA" id="ARBA00022777"/>
    </source>
</evidence>
<sequence length="601" mass="66767">MSLLLAPVGADEEIKHSENAPGPSKPRAPGRAPAGSTRGTNMVMASHGRSPWYDPDGKNVDAYVIGIAGGSASGKTSVARAILSALNFIPTVLILSQDAFYKHHTQEEIDLAFKSDLDLDHPDAIDVPLFEKCLRDLRLGKATEIPVYSFVHHQRMPEKKHLYGASVIIVEGIMALQSPEMRALYDLKVFVNCDSDLMLARRIKRDIKERGRDVDGVLDQYLRFVKNSYDNFVQPSSRHADIIVPGSSNHLAIELLVTHVKRQLDSRSLRFRKLLANMEEHDVNGKSVTGQRTPSADDHTLILLEQTNQLRGIITILRDRNTERGDFIFYADRLSTLIVEKALTLIPYQPKTVNTPLNLKYEGVEVKEKNLIGVSILRSGGPFVHGLRRVIRDVPVGAMLIQSDPKTGEPLLLRVDLPQSVKSAETSKDARVLLLDSQMGTGAAAMMAIKVLLDHGVPQDNIIFLTFLISRRGRYAVHHAFPQVRIITAAIDDGLREMHLPLTSVVMGEAAGDADFAVRLVDDTEDIEDDGLAENGREDWREGVEGLKTDGKGAGDGFKMPERRTEELRFSRSKKGEERKEKRAWVVTPGFGHIGDRYYTS</sequence>
<keyword evidence="4 7" id="KW-0547">Nucleotide-binding</keyword>
<feature type="region of interest" description="Disordered" evidence="8">
    <location>
        <begin position="530"/>
        <end position="581"/>
    </location>
</feature>
<evidence type="ECO:0000259" key="9">
    <source>
        <dbReference type="Pfam" id="PF00485"/>
    </source>
</evidence>
<evidence type="ECO:0000256" key="7">
    <source>
        <dbReference type="RuleBase" id="RU003825"/>
    </source>
</evidence>
<gene>
    <name evidence="11" type="ORF">MKK02DRAFT_43604</name>
</gene>
<dbReference type="GO" id="GO:0008655">
    <property type="term" value="P:pyrimidine-containing compound salvage"/>
    <property type="evidence" value="ECO:0007669"/>
    <property type="project" value="UniProtKB-ARBA"/>
</dbReference>
<dbReference type="Pfam" id="PF00485">
    <property type="entry name" value="PRK"/>
    <property type="match status" value="1"/>
</dbReference>
<dbReference type="GO" id="GO:0016757">
    <property type="term" value="F:glycosyltransferase activity"/>
    <property type="evidence" value="ECO:0007669"/>
    <property type="project" value="UniProtKB-KW"/>
</dbReference>
<accession>A0AA38LWF8</accession>
<dbReference type="SUPFAM" id="SSF53271">
    <property type="entry name" value="PRTase-like"/>
    <property type="match status" value="1"/>
</dbReference>
<feature type="region of interest" description="Disordered" evidence="8">
    <location>
        <begin position="12"/>
        <end position="41"/>
    </location>
</feature>
<evidence type="ECO:0000259" key="10">
    <source>
        <dbReference type="Pfam" id="PF14681"/>
    </source>
</evidence>
<keyword evidence="5 7" id="KW-0418">Kinase</keyword>
<keyword evidence="6 7" id="KW-0067">ATP-binding</keyword>
<feature type="domain" description="Phosphoribosyltransferase" evidence="10">
    <location>
        <begin position="306"/>
        <end position="498"/>
    </location>
</feature>
<dbReference type="Proteomes" id="UP001164286">
    <property type="component" value="Unassembled WGS sequence"/>
</dbReference>
<evidence type="ECO:0000256" key="1">
    <source>
        <dbReference type="ARBA" id="ARBA00004690"/>
    </source>
</evidence>
<dbReference type="GeneID" id="77731722"/>
<dbReference type="PANTHER" id="PTHR10285">
    <property type="entry name" value="URIDINE KINASE"/>
    <property type="match status" value="1"/>
</dbReference>
<comment type="pathway">
    <text evidence="7">Pyrimidine metabolism; CTP biosynthesis via salvage pathway; CTP from cytidine: step 1/3.</text>
</comment>
<comment type="catalytic activity">
    <reaction evidence="7">
        <text>cytidine + ATP = CMP + ADP + H(+)</text>
        <dbReference type="Rhea" id="RHEA:24674"/>
        <dbReference type="ChEBI" id="CHEBI:15378"/>
        <dbReference type="ChEBI" id="CHEBI:17562"/>
        <dbReference type="ChEBI" id="CHEBI:30616"/>
        <dbReference type="ChEBI" id="CHEBI:60377"/>
        <dbReference type="ChEBI" id="CHEBI:456216"/>
        <dbReference type="EC" id="2.7.1.48"/>
    </reaction>
</comment>
<dbReference type="InterPro" id="IPR027417">
    <property type="entry name" value="P-loop_NTPase"/>
</dbReference>
<dbReference type="Gene3D" id="3.40.50.2020">
    <property type="match status" value="1"/>
</dbReference>
<comment type="similarity">
    <text evidence="2 7">Belongs to the uridine kinase family.</text>
</comment>
<dbReference type="AlphaFoldDB" id="A0AA38LWF8"/>
<dbReference type="RefSeq" id="XP_052947455.1">
    <property type="nucleotide sequence ID" value="XM_053092517.1"/>
</dbReference>
<dbReference type="InterPro" id="IPR006083">
    <property type="entry name" value="PRK/URK"/>
</dbReference>
<dbReference type="InterPro" id="IPR000764">
    <property type="entry name" value="Uridine_kinase-like"/>
</dbReference>
<dbReference type="FunFam" id="3.40.50.300:FF:002070">
    <property type="entry name" value="Uridine kinase"/>
    <property type="match status" value="1"/>
</dbReference>